<dbReference type="SUPFAM" id="SSF82866">
    <property type="entry name" value="Multidrug efflux transporter AcrB transmembrane domain"/>
    <property type="match status" value="2"/>
</dbReference>
<keyword evidence="4 7" id="KW-1133">Transmembrane helix</keyword>
<organism evidence="9 10">
    <name type="scientific">Allorhodopirellula heiligendammensis</name>
    <dbReference type="NCBI Taxonomy" id="2714739"/>
    <lineage>
        <taxon>Bacteria</taxon>
        <taxon>Pseudomonadati</taxon>
        <taxon>Planctomycetota</taxon>
        <taxon>Planctomycetia</taxon>
        <taxon>Pirellulales</taxon>
        <taxon>Pirellulaceae</taxon>
        <taxon>Allorhodopirellula</taxon>
    </lineage>
</organism>
<keyword evidence="10" id="KW-1185">Reference proteome</keyword>
<evidence type="ECO:0000313" key="9">
    <source>
        <dbReference type="EMBL" id="TWU18664.1"/>
    </source>
</evidence>
<comment type="caution">
    <text evidence="9">The sequence shown here is derived from an EMBL/GenBank/DDBJ whole genome shotgun (WGS) entry which is preliminary data.</text>
</comment>
<evidence type="ECO:0000256" key="5">
    <source>
        <dbReference type="ARBA" id="ARBA00023136"/>
    </source>
</evidence>
<evidence type="ECO:0000256" key="7">
    <source>
        <dbReference type="SAM" id="Phobius"/>
    </source>
</evidence>
<feature type="transmembrane region" description="Helical" evidence="7">
    <location>
        <begin position="317"/>
        <end position="340"/>
    </location>
</feature>
<evidence type="ECO:0000256" key="4">
    <source>
        <dbReference type="ARBA" id="ARBA00022989"/>
    </source>
</evidence>
<evidence type="ECO:0000313" key="10">
    <source>
        <dbReference type="Proteomes" id="UP000319908"/>
    </source>
</evidence>
<dbReference type="AlphaFoldDB" id="A0A5C6C5P1"/>
<feature type="transmembrane region" description="Helical" evidence="7">
    <location>
        <begin position="391"/>
        <end position="411"/>
    </location>
</feature>
<feature type="domain" description="Membrane transport protein MMPL" evidence="8">
    <location>
        <begin position="163"/>
        <end position="362"/>
    </location>
</feature>
<accession>A0A5C6C5P1</accession>
<feature type="transmembrane region" description="Helical" evidence="7">
    <location>
        <begin position="227"/>
        <end position="254"/>
    </location>
</feature>
<comment type="subcellular location">
    <subcellularLocation>
        <location evidence="1">Cell membrane</location>
        <topology evidence="1">Multi-pass membrane protein</topology>
    </subcellularLocation>
</comment>
<dbReference type="Pfam" id="PF03176">
    <property type="entry name" value="MMPL"/>
    <property type="match status" value="2"/>
</dbReference>
<protein>
    <submittedName>
        <fullName evidence="9">MMPL family protein</fullName>
    </submittedName>
</protein>
<feature type="transmembrane region" description="Helical" evidence="7">
    <location>
        <begin position="31"/>
        <end position="52"/>
    </location>
</feature>
<feature type="region of interest" description="Disordered" evidence="6">
    <location>
        <begin position="1"/>
        <end position="23"/>
    </location>
</feature>
<gene>
    <name evidence="9" type="ORF">Poly21_08280</name>
</gene>
<name>A0A5C6C5P1_9BACT</name>
<dbReference type="InterPro" id="IPR050545">
    <property type="entry name" value="Mycobact_MmpL"/>
</dbReference>
<dbReference type="EMBL" id="SJPU01000001">
    <property type="protein sequence ID" value="TWU18664.1"/>
    <property type="molecule type" value="Genomic_DNA"/>
</dbReference>
<evidence type="ECO:0000256" key="3">
    <source>
        <dbReference type="ARBA" id="ARBA00022692"/>
    </source>
</evidence>
<evidence type="ECO:0000256" key="1">
    <source>
        <dbReference type="ARBA" id="ARBA00004651"/>
    </source>
</evidence>
<keyword evidence="3 7" id="KW-0812">Transmembrane</keyword>
<reference evidence="9 10" key="1">
    <citation type="journal article" date="2020" name="Antonie Van Leeuwenhoek">
        <title>Rhodopirellula heiligendammensis sp. nov., Rhodopirellula pilleata sp. nov., and Rhodopirellula solitaria sp. nov. isolated from natural or artificial marine surfaces in Northern Germany and California, USA, and emended description of the genus Rhodopirellula.</title>
        <authorList>
            <person name="Kallscheuer N."/>
            <person name="Wiegand S."/>
            <person name="Jogler M."/>
            <person name="Boedeker C."/>
            <person name="Peeters S.H."/>
            <person name="Rast P."/>
            <person name="Heuer A."/>
            <person name="Jetten M.S.M."/>
            <person name="Rohde M."/>
            <person name="Jogler C."/>
        </authorList>
    </citation>
    <scope>NUCLEOTIDE SEQUENCE [LARGE SCALE GENOMIC DNA]</scope>
    <source>
        <strain evidence="9 10">Poly21</strain>
    </source>
</reference>
<feature type="domain" description="Membrane transport protein MMPL" evidence="8">
    <location>
        <begin position="537"/>
        <end position="756"/>
    </location>
</feature>
<feature type="transmembrane region" description="Helical" evidence="7">
    <location>
        <begin position="626"/>
        <end position="648"/>
    </location>
</feature>
<feature type="transmembrane region" description="Helical" evidence="7">
    <location>
        <begin position="697"/>
        <end position="720"/>
    </location>
</feature>
<feature type="transmembrane region" description="Helical" evidence="7">
    <location>
        <begin position="654"/>
        <end position="676"/>
    </location>
</feature>
<dbReference type="GO" id="GO:0005886">
    <property type="term" value="C:plasma membrane"/>
    <property type="evidence" value="ECO:0007669"/>
    <property type="project" value="UniProtKB-SubCell"/>
</dbReference>
<feature type="compositionally biased region" description="Polar residues" evidence="6">
    <location>
        <begin position="9"/>
        <end position="21"/>
    </location>
</feature>
<dbReference type="InterPro" id="IPR004869">
    <property type="entry name" value="MMPL_dom"/>
</dbReference>
<dbReference type="PANTHER" id="PTHR33406">
    <property type="entry name" value="MEMBRANE PROTEIN MJ1562-RELATED"/>
    <property type="match status" value="1"/>
</dbReference>
<dbReference type="PANTHER" id="PTHR33406:SF12">
    <property type="entry name" value="BLR2997 PROTEIN"/>
    <property type="match status" value="1"/>
</dbReference>
<evidence type="ECO:0000256" key="6">
    <source>
        <dbReference type="SAM" id="MobiDB-lite"/>
    </source>
</evidence>
<keyword evidence="5 7" id="KW-0472">Membrane</keyword>
<feature type="transmembrane region" description="Helical" evidence="7">
    <location>
        <begin position="346"/>
        <end position="370"/>
    </location>
</feature>
<dbReference type="OrthoDB" id="2112773at2"/>
<evidence type="ECO:0000259" key="8">
    <source>
        <dbReference type="Pfam" id="PF03176"/>
    </source>
</evidence>
<dbReference type="RefSeq" id="WP_146405672.1">
    <property type="nucleotide sequence ID" value="NZ_SJPU01000001.1"/>
</dbReference>
<evidence type="ECO:0000256" key="2">
    <source>
        <dbReference type="ARBA" id="ARBA00022475"/>
    </source>
</evidence>
<sequence length="776" mass="85943">MTSDRETSQHTTEPTTPSTAVPRTDANWPNWILRVLSIGFAILILPIVVYGASQAWLGSGTNVEDWLPPGFEETQQLYRFIDRFGSDELMMIGWEGATLGDEPLREIRRRLMSPDPDDPLERIFFREAMTATSVLDELQSPPLNLSERQAKRRMHGWILGRDDATAVLLLVSDDGLLDRRAAVNYARRVATETLDRPLTEIHLAGPTIETVAIDEASQSSLLRLNGYSFLVCVSLLIICLRRLWPALLIFGVALYHEQAAMALVYFCGTRLDSILLLTANLTLVLSVSSGIHMYGYYRRAREQNSPQSPLWIAIRTAFYPTALAAITTAIGFGSLAISHIVPVHKFGFFTAIAAPLAVLSTLWYLAMYLPSKRPMNTKSVRMSDSQVAESPLLRFWPVVFALTIMVVVVGFQGTRQLKISTGIHDLFPDDAKLLADYSWIENRIGPLVPVEVVVEVPIKDDREIIDELQWVGQLQHNLGDSEVVGSVISVLNFTAPIPKNSSRRSIGDIAYRTGVNSGIEKSLNRLTAMRMYRREGDHRLWRITARVAGSEDQNYVDIMKQIRSITTDTLQEVADSDVTFQISGGIPLAAKTQQRLLDDLVVSYLTALALIAVTMAVVLRSPIGGLLTMIPNVIPALVVFGLIGAMGWKIEIGGVMTASAVLGIGIDDSLHLIMAFREKIRAGFNRQRATGEAIRTCAAAMFQTTLVCGLGMLVFALSPFVPIQRFAWLMFSLLGIALLADLILLPCMLYSPLGRFFMPSADSFYSDQRAESDMDC</sequence>
<feature type="transmembrane region" description="Helical" evidence="7">
    <location>
        <begin position="274"/>
        <end position="297"/>
    </location>
</feature>
<proteinExistence type="predicted"/>
<dbReference type="Proteomes" id="UP000319908">
    <property type="component" value="Unassembled WGS sequence"/>
</dbReference>
<dbReference type="Gene3D" id="1.20.1640.10">
    <property type="entry name" value="Multidrug efflux transporter AcrB transmembrane domain"/>
    <property type="match status" value="2"/>
</dbReference>
<feature type="transmembrane region" description="Helical" evidence="7">
    <location>
        <begin position="601"/>
        <end position="619"/>
    </location>
</feature>
<feature type="transmembrane region" description="Helical" evidence="7">
    <location>
        <begin position="726"/>
        <end position="750"/>
    </location>
</feature>
<keyword evidence="2" id="KW-1003">Cell membrane</keyword>